<dbReference type="InterPro" id="IPR004843">
    <property type="entry name" value="Calcineurin-like_PHP"/>
</dbReference>
<evidence type="ECO:0000259" key="6">
    <source>
        <dbReference type="Pfam" id="PF00149"/>
    </source>
</evidence>
<evidence type="ECO:0008006" key="10">
    <source>
        <dbReference type="Google" id="ProtNLM"/>
    </source>
</evidence>
<dbReference type="InterPro" id="IPR050884">
    <property type="entry name" value="CNP_phosphodiesterase-III"/>
</dbReference>
<keyword evidence="5" id="KW-0472">Membrane</keyword>
<feature type="transmembrane region" description="Helical" evidence="5">
    <location>
        <begin position="7"/>
        <end position="27"/>
    </location>
</feature>
<keyword evidence="5" id="KW-1133">Transmembrane helix</keyword>
<accession>A0A242A3Y1</accession>
<keyword evidence="1" id="KW-0479">Metal-binding</keyword>
<evidence type="ECO:0000259" key="7">
    <source>
        <dbReference type="Pfam" id="PF17839"/>
    </source>
</evidence>
<name>A0A242A3Y1_9ENTE</name>
<dbReference type="Pfam" id="PF00149">
    <property type="entry name" value="Metallophos"/>
    <property type="match status" value="1"/>
</dbReference>
<evidence type="ECO:0000313" key="9">
    <source>
        <dbReference type="Proteomes" id="UP000195043"/>
    </source>
</evidence>
<evidence type="ECO:0000313" key="8">
    <source>
        <dbReference type="EMBL" id="OTN75629.1"/>
    </source>
</evidence>
<keyword evidence="3" id="KW-0408">Iron</keyword>
<keyword evidence="9" id="KW-1185">Reference proteome</keyword>
<dbReference type="PANTHER" id="PTHR42988:SF2">
    <property type="entry name" value="CYCLIC NUCLEOTIDE PHOSPHODIESTERASE CBUA0032-RELATED"/>
    <property type="match status" value="1"/>
</dbReference>
<dbReference type="Gene3D" id="3.60.21.10">
    <property type="match status" value="1"/>
</dbReference>
<reference evidence="8 9" key="1">
    <citation type="submission" date="2017-05" db="EMBL/GenBank/DDBJ databases">
        <title>The Genome Sequence of Enterococcus sp. 8G7_MSG3316.</title>
        <authorList>
            <consortium name="The Broad Institute Genomics Platform"/>
            <consortium name="The Broad Institute Genomic Center for Infectious Diseases"/>
            <person name="Earl A."/>
            <person name="Manson A."/>
            <person name="Schwartman J."/>
            <person name="Gilmore M."/>
            <person name="Abouelleil A."/>
            <person name="Cao P."/>
            <person name="Chapman S."/>
            <person name="Cusick C."/>
            <person name="Shea T."/>
            <person name="Young S."/>
            <person name="Neafsey D."/>
            <person name="Nusbaum C."/>
            <person name="Birren B."/>
        </authorList>
    </citation>
    <scope>NUCLEOTIDE SEQUENCE [LARGE SCALE GENOMIC DNA]</scope>
    <source>
        <strain evidence="8 9">8G7_MSG3316</strain>
    </source>
</reference>
<dbReference type="GO" id="GO:0016787">
    <property type="term" value="F:hydrolase activity"/>
    <property type="evidence" value="ECO:0007669"/>
    <property type="project" value="UniProtKB-KW"/>
</dbReference>
<dbReference type="STRING" id="1834191.A5886_000704"/>
<comment type="similarity">
    <text evidence="4">Belongs to the cyclic nucleotide phosphodiesterase class-III family.</text>
</comment>
<evidence type="ECO:0000256" key="1">
    <source>
        <dbReference type="ARBA" id="ARBA00022723"/>
    </source>
</evidence>
<dbReference type="EMBL" id="NGKU01000001">
    <property type="protein sequence ID" value="OTN75629.1"/>
    <property type="molecule type" value="Genomic_DNA"/>
</dbReference>
<dbReference type="Proteomes" id="UP000195043">
    <property type="component" value="Unassembled WGS sequence"/>
</dbReference>
<dbReference type="PANTHER" id="PTHR42988">
    <property type="entry name" value="PHOSPHOHYDROLASE"/>
    <property type="match status" value="1"/>
</dbReference>
<dbReference type="InterPro" id="IPR029052">
    <property type="entry name" value="Metallo-depent_PP-like"/>
</dbReference>
<feature type="domain" description="Calcineurin-like phosphoesterase" evidence="6">
    <location>
        <begin position="46"/>
        <end position="287"/>
    </location>
</feature>
<organism evidence="8 9">
    <name type="scientific">Candidatus Enterococcus testudinis</name>
    <dbReference type="NCBI Taxonomy" id="1834191"/>
    <lineage>
        <taxon>Bacteria</taxon>
        <taxon>Bacillati</taxon>
        <taxon>Bacillota</taxon>
        <taxon>Bacilli</taxon>
        <taxon>Lactobacillales</taxon>
        <taxon>Enterococcaceae</taxon>
        <taxon>Enterococcus</taxon>
    </lineage>
</organism>
<dbReference type="GO" id="GO:0046872">
    <property type="term" value="F:metal ion binding"/>
    <property type="evidence" value="ECO:0007669"/>
    <property type="project" value="UniProtKB-KW"/>
</dbReference>
<dbReference type="AlphaFoldDB" id="A0A242A3Y1"/>
<dbReference type="InterPro" id="IPR040869">
    <property type="entry name" value="CNP_C"/>
</dbReference>
<evidence type="ECO:0000256" key="5">
    <source>
        <dbReference type="SAM" id="Phobius"/>
    </source>
</evidence>
<keyword evidence="2" id="KW-0378">Hydrolase</keyword>
<evidence type="ECO:0000256" key="3">
    <source>
        <dbReference type="ARBA" id="ARBA00023004"/>
    </source>
</evidence>
<gene>
    <name evidence="8" type="ORF">A5886_000704</name>
</gene>
<keyword evidence="5" id="KW-0812">Transmembrane</keyword>
<dbReference type="PIRSF" id="PIRSF034890">
    <property type="entry name" value="Pesteras_lmo2642"/>
    <property type="match status" value="1"/>
</dbReference>
<comment type="caution">
    <text evidence="8">The sequence shown here is derived from an EMBL/GenBank/DDBJ whole genome shotgun (WGS) entry which is preliminary data.</text>
</comment>
<dbReference type="SUPFAM" id="SSF56300">
    <property type="entry name" value="Metallo-dependent phosphatases"/>
    <property type="match status" value="1"/>
</dbReference>
<dbReference type="Pfam" id="PF17839">
    <property type="entry name" value="CNP_C_terminal"/>
    <property type="match status" value="1"/>
</dbReference>
<dbReference type="InterPro" id="IPR012365">
    <property type="entry name" value="Pesteras_lmo2642"/>
</dbReference>
<protein>
    <recommendedName>
        <fullName evidence="10">Calcineurin-like phosphoesterase domain-containing protein</fullName>
    </recommendedName>
</protein>
<dbReference type="Gene3D" id="1.10.246.180">
    <property type="match status" value="1"/>
</dbReference>
<evidence type="ECO:0000256" key="2">
    <source>
        <dbReference type="ARBA" id="ARBA00022801"/>
    </source>
</evidence>
<feature type="domain" description="Cyclic nucleotide phosphodiesterase C-terminal" evidence="7">
    <location>
        <begin position="330"/>
        <end position="438"/>
    </location>
</feature>
<sequence>MFKKNKPFKMIMVFVLIITIIASIAFYTHQSAKSNEMLVNEEKNEFWLLSDIHFLSASLHDNGEAFQQFAEGAAGKEMHYQSEAITAFVEEALTSKPTGIILTGDMTLNGEKASAEELSTLLTPLQEAGIMVFAIPGNHEIHNGWARTFAEDKEYYADQLSTEDFKSIFAEGFDNANSLDKSSLSYSINLNDTYRLFLLDSCIYENDVNWNDPTTNGELKESTLAWLQTQLEDTKENGQTPLVFLHHNLYTHNELLTEGYVLDNADEALFLFNAFDVPAVFSGHIHIQDIEEKEDALAEIVTGSYSTENLGYGVLTLTKEQIDYQTRTIDLNAWAEATGQTDTHLLDYTAYQSTVFSKSTAQMVRKQLSSVTELTEKQISNVCAFIDDLNNALFKGEDQYTKEQVAAIKASENYQLLATYSYFLKQYTDSLLTDQTPDQSFTRSILSD</sequence>
<evidence type="ECO:0000256" key="4">
    <source>
        <dbReference type="ARBA" id="ARBA00025742"/>
    </source>
</evidence>
<proteinExistence type="inferred from homology"/>